<gene>
    <name evidence="3" type="ORF">AKO1_004349</name>
</gene>
<evidence type="ECO:0000313" key="3">
    <source>
        <dbReference type="EMBL" id="KAL0485143.1"/>
    </source>
</evidence>
<feature type="compositionally biased region" description="Pro residues" evidence="2">
    <location>
        <begin position="414"/>
        <end position="429"/>
    </location>
</feature>
<feature type="compositionally biased region" description="Low complexity" evidence="2">
    <location>
        <begin position="268"/>
        <end position="278"/>
    </location>
</feature>
<dbReference type="InterPro" id="IPR011990">
    <property type="entry name" value="TPR-like_helical_dom_sf"/>
</dbReference>
<dbReference type="PANTHER" id="PTHR23184:SF9">
    <property type="entry name" value="TETRATRICOPEPTIDE REPEAT PROTEIN 14"/>
    <property type="match status" value="1"/>
</dbReference>
<organism evidence="3 4">
    <name type="scientific">Acrasis kona</name>
    <dbReference type="NCBI Taxonomy" id="1008807"/>
    <lineage>
        <taxon>Eukaryota</taxon>
        <taxon>Discoba</taxon>
        <taxon>Heterolobosea</taxon>
        <taxon>Tetramitia</taxon>
        <taxon>Eutetramitia</taxon>
        <taxon>Acrasidae</taxon>
        <taxon>Acrasis</taxon>
    </lineage>
</organism>
<name>A0AAW2Z7C6_9EUKA</name>
<reference evidence="3 4" key="1">
    <citation type="submission" date="2024-03" db="EMBL/GenBank/DDBJ databases">
        <title>The Acrasis kona genome and developmental transcriptomes reveal deep origins of eukaryotic multicellular pathways.</title>
        <authorList>
            <person name="Sheikh S."/>
            <person name="Fu C.-J."/>
            <person name="Brown M.W."/>
            <person name="Baldauf S.L."/>
        </authorList>
    </citation>
    <scope>NUCLEOTIDE SEQUENCE [LARGE SCALE GENOMIC DNA]</scope>
    <source>
        <strain evidence="3 4">ATCC MYA-3509</strain>
    </source>
</reference>
<feature type="repeat" description="TPR" evidence="1">
    <location>
        <begin position="158"/>
        <end position="191"/>
    </location>
</feature>
<dbReference type="InterPro" id="IPR019734">
    <property type="entry name" value="TPR_rpt"/>
</dbReference>
<dbReference type="PROSITE" id="PS50293">
    <property type="entry name" value="TPR_REGION"/>
    <property type="match status" value="1"/>
</dbReference>
<keyword evidence="4" id="KW-1185">Reference proteome</keyword>
<dbReference type="Pfam" id="PF14559">
    <property type="entry name" value="TPR_19"/>
    <property type="match status" value="1"/>
</dbReference>
<dbReference type="Proteomes" id="UP001431209">
    <property type="component" value="Unassembled WGS sequence"/>
</dbReference>
<accession>A0AAW2Z7C6</accession>
<dbReference type="InterPro" id="IPR039190">
    <property type="entry name" value="TTC14"/>
</dbReference>
<feature type="compositionally biased region" description="Low complexity" evidence="2">
    <location>
        <begin position="308"/>
        <end position="319"/>
    </location>
</feature>
<dbReference type="Gene3D" id="1.25.40.10">
    <property type="entry name" value="Tetratricopeptide repeat domain"/>
    <property type="match status" value="1"/>
</dbReference>
<evidence type="ECO:0000256" key="2">
    <source>
        <dbReference type="SAM" id="MobiDB-lite"/>
    </source>
</evidence>
<dbReference type="EMBL" id="JAOPGA020001109">
    <property type="protein sequence ID" value="KAL0485143.1"/>
    <property type="molecule type" value="Genomic_DNA"/>
</dbReference>
<dbReference type="PROSITE" id="PS50005">
    <property type="entry name" value="TPR"/>
    <property type="match status" value="2"/>
</dbReference>
<keyword evidence="1" id="KW-0802">TPR repeat</keyword>
<dbReference type="SUPFAM" id="SSF48452">
    <property type="entry name" value="TPR-like"/>
    <property type="match status" value="1"/>
</dbReference>
<dbReference type="PANTHER" id="PTHR23184">
    <property type="entry name" value="TETRATRICOPEPTIDE REPEAT PROTEIN 14"/>
    <property type="match status" value="1"/>
</dbReference>
<feature type="region of interest" description="Disordered" evidence="2">
    <location>
        <begin position="263"/>
        <end position="509"/>
    </location>
</feature>
<dbReference type="SMART" id="SM00028">
    <property type="entry name" value="TPR"/>
    <property type="match status" value="2"/>
</dbReference>
<evidence type="ECO:0000256" key="1">
    <source>
        <dbReference type="PROSITE-ProRule" id="PRU00339"/>
    </source>
</evidence>
<proteinExistence type="predicted"/>
<feature type="compositionally biased region" description="Basic residues" evidence="2">
    <location>
        <begin position="477"/>
        <end position="490"/>
    </location>
</feature>
<dbReference type="AlphaFoldDB" id="A0AAW2Z7C6"/>
<protein>
    <submittedName>
        <fullName evidence="3">Ttc14</fullName>
    </submittedName>
</protein>
<feature type="compositionally biased region" description="Basic residues" evidence="2">
    <location>
        <begin position="437"/>
        <end position="448"/>
    </location>
</feature>
<feature type="repeat" description="TPR" evidence="1">
    <location>
        <begin position="192"/>
        <end position="225"/>
    </location>
</feature>
<evidence type="ECO:0000313" key="4">
    <source>
        <dbReference type="Proteomes" id="UP001431209"/>
    </source>
</evidence>
<feature type="compositionally biased region" description="Basic residues" evidence="2">
    <location>
        <begin position="320"/>
        <end position="332"/>
    </location>
</feature>
<sequence>MDRTPVSGGSPLHDDKDVPVIVNGEQQTFRAGDCIYAIIISVEANQNRICLSTNNTHLNDFQIIKHTNFRLGSCKDTKDDDPTFVYADKQEKEQFLQNRFNTLIQQQTTFINPFSLLHLEKLHDIDQSQSLICTHYNEYDLEKDSYKAFRQQQNHKFAHQNVLEGMKYAKKEEYERAMRYYKRASEYEPNNHEAMIGRGVCYANQGKFEQGIKEFEAALEIKPDEANANKFLEATKKKLFRKQQEQSEKEKLKELEDLLNIKKKKRSSASSTSTSSSTLKEEKSRTPPPPPEPKDPIHHSNHSHHSQKTNTSSSSSTNNNHHHNHHAHHHRSNFPIYRSLSPPPLPPRRMENPFYPYPPPPNFHNPHLYRSPSPPRRRIYRSPSPYRRDDYKKINSRIPPPPPMVIQQPMWRPRTPPPSYRARRTPPPLHYYDAAPRRRSRTPPRRYVRSPSPQPRHGGRRRYSSSASESSDSDNRHSRRRSKDRKRKRKGLNESETSSDEISRKKRYR</sequence>
<comment type="caution">
    <text evidence="3">The sequence shown here is derived from an EMBL/GenBank/DDBJ whole genome shotgun (WGS) entry which is preliminary data.</text>
</comment>